<dbReference type="UniPathway" id="UPA00241">
    <property type="reaction ID" value="UER00356"/>
</dbReference>
<dbReference type="OrthoDB" id="9812943at2"/>
<dbReference type="Gene3D" id="3.40.50.300">
    <property type="entry name" value="P-loop containing nucleotide triphosphate hydrolases"/>
    <property type="match status" value="1"/>
</dbReference>
<dbReference type="GO" id="GO:0004140">
    <property type="term" value="F:dephospho-CoA kinase activity"/>
    <property type="evidence" value="ECO:0007669"/>
    <property type="project" value="UniProtKB-UniRule"/>
</dbReference>
<dbReference type="RefSeq" id="WP_143937800.1">
    <property type="nucleotide sequence ID" value="NZ_VKKG01000002.1"/>
</dbReference>
<dbReference type="PANTHER" id="PTHR10695">
    <property type="entry name" value="DEPHOSPHO-COA KINASE-RELATED"/>
    <property type="match status" value="1"/>
</dbReference>
<dbReference type="GO" id="GO:0005737">
    <property type="term" value="C:cytoplasm"/>
    <property type="evidence" value="ECO:0007669"/>
    <property type="project" value="UniProtKB-SubCell"/>
</dbReference>
<dbReference type="HAMAP" id="MF_00376">
    <property type="entry name" value="Dephospho_CoA_kinase"/>
    <property type="match status" value="1"/>
</dbReference>
<dbReference type="EMBL" id="VKKG01000002">
    <property type="protein sequence ID" value="TRY18908.1"/>
    <property type="molecule type" value="Genomic_DNA"/>
</dbReference>
<keyword evidence="3" id="KW-0963">Cytoplasm</keyword>
<keyword evidence="3" id="KW-0173">Coenzyme A biosynthesis</keyword>
<dbReference type="InterPro" id="IPR001977">
    <property type="entry name" value="Depp_CoAkinase"/>
</dbReference>
<reference evidence="5 6" key="1">
    <citation type="submission" date="2019-07" db="EMBL/GenBank/DDBJ databases">
        <authorList>
            <person name="Zhou L.-Y."/>
        </authorList>
    </citation>
    <scope>NUCLEOTIDE SEQUENCE [LARGE SCALE GENOMIC DNA]</scope>
    <source>
        <strain evidence="5 6">YIM 101269</strain>
    </source>
</reference>
<keyword evidence="3 5" id="KW-0418">Kinase</keyword>
<accession>A0A553K2J1</accession>
<sequence>MVRIALTGGIASGKTLVSAELAELGAVVIDSDLLAREVVAPGTGGLARVVERFGPGALRADGSLDRGRLGELVFADDAAREDLNAIVHPLVRRRAAELEAAAAAGSVVVHVIPLLVETDQHRDFDGVVVVDAPAETQVSRLMHRNDLTTQEARARLRAQAPRTDRLEAADWVVDNSGDVASTIKQVHALWDGPIRELRSREATRTGGPDQPGN</sequence>
<comment type="similarity">
    <text evidence="3">Belongs to the CoaE family.</text>
</comment>
<evidence type="ECO:0000256" key="2">
    <source>
        <dbReference type="ARBA" id="ARBA00022840"/>
    </source>
</evidence>
<keyword evidence="3 5" id="KW-0808">Transferase</keyword>
<organism evidence="5 6">
    <name type="scientific">Tessaracoccus rhinocerotis</name>
    <dbReference type="NCBI Taxonomy" id="1689449"/>
    <lineage>
        <taxon>Bacteria</taxon>
        <taxon>Bacillati</taxon>
        <taxon>Actinomycetota</taxon>
        <taxon>Actinomycetes</taxon>
        <taxon>Propionibacteriales</taxon>
        <taxon>Propionibacteriaceae</taxon>
        <taxon>Tessaracoccus</taxon>
    </lineage>
</organism>
<dbReference type="PROSITE" id="PS51219">
    <property type="entry name" value="DPCK"/>
    <property type="match status" value="1"/>
</dbReference>
<keyword evidence="2 3" id="KW-0067">ATP-binding</keyword>
<comment type="function">
    <text evidence="3">Catalyzes the phosphorylation of the 3'-hydroxyl group of dephosphocoenzyme A to form coenzyme A.</text>
</comment>
<evidence type="ECO:0000313" key="5">
    <source>
        <dbReference type="EMBL" id="TRY18908.1"/>
    </source>
</evidence>
<proteinExistence type="inferred from homology"/>
<evidence type="ECO:0000313" key="6">
    <source>
        <dbReference type="Proteomes" id="UP000317638"/>
    </source>
</evidence>
<keyword evidence="6" id="KW-1185">Reference proteome</keyword>
<name>A0A553K2J1_9ACTN</name>
<feature type="binding site" evidence="3">
    <location>
        <begin position="11"/>
        <end position="16"/>
    </location>
    <ligand>
        <name>ATP</name>
        <dbReference type="ChEBI" id="CHEBI:30616"/>
    </ligand>
</feature>
<evidence type="ECO:0000256" key="4">
    <source>
        <dbReference type="NCBIfam" id="TIGR00152"/>
    </source>
</evidence>
<dbReference type="GO" id="GO:0015937">
    <property type="term" value="P:coenzyme A biosynthetic process"/>
    <property type="evidence" value="ECO:0007669"/>
    <property type="project" value="UniProtKB-UniRule"/>
</dbReference>
<comment type="pathway">
    <text evidence="3">Cofactor biosynthesis; coenzyme A biosynthesis; CoA from (R)-pantothenate: step 5/5.</text>
</comment>
<evidence type="ECO:0000256" key="3">
    <source>
        <dbReference type="HAMAP-Rule" id="MF_00376"/>
    </source>
</evidence>
<dbReference type="AlphaFoldDB" id="A0A553K2J1"/>
<comment type="subcellular location">
    <subcellularLocation>
        <location evidence="3">Cytoplasm</location>
    </subcellularLocation>
</comment>
<dbReference type="Pfam" id="PF01121">
    <property type="entry name" value="CoaE"/>
    <property type="match status" value="1"/>
</dbReference>
<dbReference type="NCBIfam" id="TIGR00152">
    <property type="entry name" value="dephospho-CoA kinase"/>
    <property type="match status" value="1"/>
</dbReference>
<evidence type="ECO:0000256" key="1">
    <source>
        <dbReference type="ARBA" id="ARBA00022741"/>
    </source>
</evidence>
<dbReference type="Proteomes" id="UP000317638">
    <property type="component" value="Unassembled WGS sequence"/>
</dbReference>
<dbReference type="CDD" id="cd02022">
    <property type="entry name" value="DPCK"/>
    <property type="match status" value="1"/>
</dbReference>
<dbReference type="EC" id="2.7.1.24" evidence="3 4"/>
<keyword evidence="1 3" id="KW-0547">Nucleotide-binding</keyword>
<comment type="caution">
    <text evidence="5">The sequence shown here is derived from an EMBL/GenBank/DDBJ whole genome shotgun (WGS) entry which is preliminary data.</text>
</comment>
<comment type="catalytic activity">
    <reaction evidence="3">
        <text>3'-dephospho-CoA + ATP = ADP + CoA + H(+)</text>
        <dbReference type="Rhea" id="RHEA:18245"/>
        <dbReference type="ChEBI" id="CHEBI:15378"/>
        <dbReference type="ChEBI" id="CHEBI:30616"/>
        <dbReference type="ChEBI" id="CHEBI:57287"/>
        <dbReference type="ChEBI" id="CHEBI:57328"/>
        <dbReference type="ChEBI" id="CHEBI:456216"/>
        <dbReference type="EC" id="2.7.1.24"/>
    </reaction>
</comment>
<dbReference type="InterPro" id="IPR027417">
    <property type="entry name" value="P-loop_NTPase"/>
</dbReference>
<dbReference type="SUPFAM" id="SSF52540">
    <property type="entry name" value="P-loop containing nucleoside triphosphate hydrolases"/>
    <property type="match status" value="1"/>
</dbReference>
<dbReference type="NCBIfam" id="NF002879">
    <property type="entry name" value="PRK03333.1"/>
    <property type="match status" value="1"/>
</dbReference>
<dbReference type="PANTHER" id="PTHR10695:SF46">
    <property type="entry name" value="BIFUNCTIONAL COENZYME A SYNTHASE-RELATED"/>
    <property type="match status" value="1"/>
</dbReference>
<protein>
    <recommendedName>
        <fullName evidence="3 4">Dephospho-CoA kinase</fullName>
        <ecNumber evidence="3 4">2.7.1.24</ecNumber>
    </recommendedName>
    <alternativeName>
        <fullName evidence="3">Dephosphocoenzyme A kinase</fullName>
    </alternativeName>
</protein>
<gene>
    <name evidence="3" type="primary">coaE</name>
    <name evidence="5" type="ORF">FOJ82_07315</name>
</gene>
<dbReference type="GO" id="GO:0005524">
    <property type="term" value="F:ATP binding"/>
    <property type="evidence" value="ECO:0007669"/>
    <property type="project" value="UniProtKB-UniRule"/>
</dbReference>